<feature type="compositionally biased region" description="Low complexity" evidence="1">
    <location>
        <begin position="87"/>
        <end position="106"/>
    </location>
</feature>
<name>A0A0L7L186_OPEBR</name>
<feature type="compositionally biased region" description="Polar residues" evidence="1">
    <location>
        <begin position="1157"/>
        <end position="1166"/>
    </location>
</feature>
<feature type="compositionally biased region" description="Low complexity" evidence="1">
    <location>
        <begin position="390"/>
        <end position="401"/>
    </location>
</feature>
<feature type="compositionally biased region" description="Polar residues" evidence="1">
    <location>
        <begin position="429"/>
        <end position="439"/>
    </location>
</feature>
<protein>
    <submittedName>
        <fullName evidence="2">Putative golgin IMH1</fullName>
    </submittedName>
</protein>
<feature type="compositionally biased region" description="Polar residues" evidence="1">
    <location>
        <begin position="929"/>
        <end position="940"/>
    </location>
</feature>
<feature type="compositionally biased region" description="Polar residues" evidence="1">
    <location>
        <begin position="229"/>
        <end position="241"/>
    </location>
</feature>
<evidence type="ECO:0000313" key="2">
    <source>
        <dbReference type="EMBL" id="KOB69165.1"/>
    </source>
</evidence>
<proteinExistence type="predicted"/>
<feature type="compositionally biased region" description="Basic residues" evidence="1">
    <location>
        <begin position="985"/>
        <end position="1002"/>
    </location>
</feature>
<feature type="compositionally biased region" description="Polar residues" evidence="1">
    <location>
        <begin position="349"/>
        <end position="360"/>
    </location>
</feature>
<organism evidence="2 3">
    <name type="scientific">Operophtera brumata</name>
    <name type="common">Winter moth</name>
    <name type="synonym">Phalaena brumata</name>
    <dbReference type="NCBI Taxonomy" id="104452"/>
    <lineage>
        <taxon>Eukaryota</taxon>
        <taxon>Metazoa</taxon>
        <taxon>Ecdysozoa</taxon>
        <taxon>Arthropoda</taxon>
        <taxon>Hexapoda</taxon>
        <taxon>Insecta</taxon>
        <taxon>Pterygota</taxon>
        <taxon>Neoptera</taxon>
        <taxon>Endopterygota</taxon>
        <taxon>Lepidoptera</taxon>
        <taxon>Glossata</taxon>
        <taxon>Ditrysia</taxon>
        <taxon>Geometroidea</taxon>
        <taxon>Geometridae</taxon>
        <taxon>Larentiinae</taxon>
        <taxon>Operophtera</taxon>
    </lineage>
</organism>
<comment type="caution">
    <text evidence="2">The sequence shown here is derived from an EMBL/GenBank/DDBJ whole genome shotgun (WGS) entry which is preliminary data.</text>
</comment>
<feature type="region of interest" description="Disordered" evidence="1">
    <location>
        <begin position="329"/>
        <end position="377"/>
    </location>
</feature>
<keyword evidence="3" id="KW-1185">Reference proteome</keyword>
<feature type="compositionally biased region" description="Basic and acidic residues" evidence="1">
    <location>
        <begin position="1271"/>
        <end position="1283"/>
    </location>
</feature>
<feature type="compositionally biased region" description="Basic and acidic residues" evidence="1">
    <location>
        <begin position="1100"/>
        <end position="1131"/>
    </location>
</feature>
<feature type="non-terminal residue" evidence="2">
    <location>
        <position position="1319"/>
    </location>
</feature>
<feature type="compositionally biased region" description="Basic and acidic residues" evidence="1">
    <location>
        <begin position="37"/>
        <end position="73"/>
    </location>
</feature>
<dbReference type="Proteomes" id="UP000037510">
    <property type="component" value="Unassembled WGS sequence"/>
</dbReference>
<feature type="compositionally biased region" description="Low complexity" evidence="1">
    <location>
        <begin position="810"/>
        <end position="823"/>
    </location>
</feature>
<feature type="compositionally biased region" description="Basic and acidic residues" evidence="1">
    <location>
        <begin position="361"/>
        <end position="375"/>
    </location>
</feature>
<sequence>VSILEVTDSETRAGSVSTRSSKSPLKSPLLLSPKKSALKDLSRKGSRKTESIKFDLSNLEHHQESEITSRFDSEESMSEDEITLRYSESSYQSPSPRKSISSRSGSVLDKLGATLSHSPSRTASTTPGSISSRSGRMLDKLGATLTLSPSRNVSTTPSSPSLRKSARGSMMVQEALGSSVRSELSDLTVASALRTRTLTPTTSNMESYSIVDLVTLDSDTSKSLYNSADSANITDYGTPTVSKRKTRSTINPTILGSSTPYIAHVRATRSRSNPNVSKVSTRSTASTRRSKSLTTPENQNISVNSTRVSRASRSRSRINDSDLLLLDDTELEDSSPKTSRRTRTKSNTIENSQVNSSVNSPEKDGISTPENRHSPVEAGTPVLSIQSLLNSSRSSLTSQNSATRGRKSVNYKRKTIGVLSVPKRRPASKSKSLGASARQTVLRLSKDSSEISDRTDEGAPRPDNEDTVTPKSAVKLVPEAVKNKHSTAKKPQSKRSIIDDLNQSDIVKQLFNSPVKRKLSRSMTEFSRKQLFEDDEIVKAKRPTRNTIALTGRTFDDSVSEHSGTFTPERFVSPISTPSNSPNLSGIKRLFQSNTPKNEPRNARSLLRTHRTRLSAKHDMNTLDGLKLMFTNSPKNRDVRDKKKSPNNDLRRVSGVKVLFRRETSPKNDLTDVRGVKKLFRTSPNNDLRNVSGVKRTMRNSLKNDLSDVRGVRKMFKHGKNKESSHDLSGVEELFNTSSQSTQHSETLFDRWVGKPTVRSVYSKTLSSKRIKNPKNQPRTLHISMDVVPNNVEEWLKQELPKRFQRGEPSASKSRNKSSNANKELQNLVTVTVAGDEPIRASRTRNSSMLKKSASEMYSAHSLPLKKRSLVEVSVEMGKPKLPLKKRAVVHSTPVKGRLHLTMNASELGRVSPIAAFDSPDEARVNGSAFRTKTTRQQKATPEAPEGRASKARTPQATPTKTSPMKSKASPKLSPKITKASPKSSPKKVVKSPPKRVTRNRKNAASETHTKKRRTSLVISKKAPVMSPKGVPNKETSQLIPIKRTTRAKKEQKVVTPKRTRVRAQRATVVVPKPSPKLKPQAKGKGNARTRENITIQVESPKESQPRKTRGKQNEPKGKPNKTDNVPAEKPKRGRRIVAIEFEPPVIVMKRGRGKETSVQEVNQKQPKTRGKKAQIPETVQPEPTTRRGRKNTENVSLQTKPKTGGKKAEPTPLKNEPKMRGKKVEAQSSVQSEPVTRARKTKVIDNTVIPETRGRKRKTVAIEEISPKVAKTETRRGRKAAETLEPVKTTKARTKDTSKTRSTRETTKTGATQDTSKT</sequence>
<feature type="region of interest" description="Disordered" evidence="1">
    <location>
        <begin position="558"/>
        <end position="583"/>
    </location>
</feature>
<feature type="compositionally biased region" description="Basic and acidic residues" evidence="1">
    <location>
        <begin position="1294"/>
        <end position="1308"/>
    </location>
</feature>
<dbReference type="EMBL" id="JTDY01003679">
    <property type="protein sequence ID" value="KOB69165.1"/>
    <property type="molecule type" value="Genomic_DNA"/>
</dbReference>
<feature type="region of interest" description="Disordered" evidence="1">
    <location>
        <begin position="800"/>
        <end position="826"/>
    </location>
</feature>
<feature type="region of interest" description="Disordered" evidence="1">
    <location>
        <begin position="229"/>
        <end position="316"/>
    </location>
</feature>
<feature type="compositionally biased region" description="Polar residues" evidence="1">
    <location>
        <begin position="270"/>
        <end position="279"/>
    </location>
</feature>
<feature type="compositionally biased region" description="Polar residues" evidence="1">
    <location>
        <begin position="248"/>
        <end position="260"/>
    </location>
</feature>
<feature type="compositionally biased region" description="Polar residues" evidence="1">
    <location>
        <begin position="953"/>
        <end position="965"/>
    </location>
</feature>
<reference evidence="2 3" key="1">
    <citation type="journal article" date="2015" name="Genome Biol. Evol.">
        <title>The genome of winter moth (Operophtera brumata) provides a genomic perspective on sexual dimorphism and phenology.</title>
        <authorList>
            <person name="Derks M.F."/>
            <person name="Smit S."/>
            <person name="Salis L."/>
            <person name="Schijlen E."/>
            <person name="Bossers A."/>
            <person name="Mateman C."/>
            <person name="Pijl A.S."/>
            <person name="de Ridder D."/>
            <person name="Groenen M.A."/>
            <person name="Visser M.E."/>
            <person name="Megens H.J."/>
        </authorList>
    </citation>
    <scope>NUCLEOTIDE SEQUENCE [LARGE SCALE GENOMIC DNA]</scope>
    <source>
        <strain evidence="2">WM2013NL</strain>
        <tissue evidence="2">Head and thorax</tissue>
    </source>
</reference>
<feature type="compositionally biased region" description="Polar residues" evidence="1">
    <location>
        <begin position="115"/>
        <end position="134"/>
    </location>
</feature>
<feature type="region of interest" description="Disordered" evidence="1">
    <location>
        <begin position="922"/>
        <end position="1319"/>
    </location>
</feature>
<evidence type="ECO:0000313" key="3">
    <source>
        <dbReference type="Proteomes" id="UP000037510"/>
    </source>
</evidence>
<feature type="compositionally biased region" description="Polar residues" evidence="1">
    <location>
        <begin position="574"/>
        <end position="583"/>
    </location>
</feature>
<feature type="compositionally biased region" description="Polar residues" evidence="1">
    <location>
        <begin position="145"/>
        <end position="162"/>
    </location>
</feature>
<feature type="region of interest" description="Disordered" evidence="1">
    <location>
        <begin position="1"/>
        <end position="167"/>
    </location>
</feature>
<feature type="compositionally biased region" description="Basic and acidic residues" evidence="1">
    <location>
        <begin position="1216"/>
        <end position="1226"/>
    </location>
</feature>
<feature type="compositionally biased region" description="Low complexity" evidence="1">
    <location>
        <begin position="280"/>
        <end position="295"/>
    </location>
</feature>
<evidence type="ECO:0000256" key="1">
    <source>
        <dbReference type="SAM" id="MobiDB-lite"/>
    </source>
</evidence>
<feature type="compositionally biased region" description="Basic residues" evidence="1">
    <location>
        <begin position="404"/>
        <end position="415"/>
    </location>
</feature>
<dbReference type="STRING" id="104452.A0A0L7L186"/>
<accession>A0A0L7L186</accession>
<feature type="compositionally biased region" description="Low complexity" evidence="1">
    <location>
        <begin position="20"/>
        <end position="35"/>
    </location>
</feature>
<feature type="non-terminal residue" evidence="2">
    <location>
        <position position="1"/>
    </location>
</feature>
<gene>
    <name evidence="2" type="ORF">OBRU01_17074</name>
</gene>
<feature type="compositionally biased region" description="Low complexity" evidence="1">
    <location>
        <begin position="974"/>
        <end position="984"/>
    </location>
</feature>
<feature type="region of interest" description="Disordered" evidence="1">
    <location>
        <begin position="390"/>
        <end position="472"/>
    </location>
</feature>
<feature type="compositionally biased region" description="Basic and acidic residues" evidence="1">
    <location>
        <begin position="444"/>
        <end position="464"/>
    </location>
</feature>